<proteinExistence type="predicted"/>
<dbReference type="InterPro" id="IPR051046">
    <property type="entry name" value="MurCDEF_CellWall_CoF430Synth"/>
</dbReference>
<dbReference type="InterPro" id="IPR036615">
    <property type="entry name" value="Mur_ligase_C_dom_sf"/>
</dbReference>
<organism evidence="5">
    <name type="scientific">marine metagenome</name>
    <dbReference type="NCBI Taxonomy" id="408172"/>
    <lineage>
        <taxon>unclassified sequences</taxon>
        <taxon>metagenomes</taxon>
        <taxon>ecological metagenomes</taxon>
    </lineage>
</organism>
<evidence type="ECO:0000256" key="1">
    <source>
        <dbReference type="ARBA" id="ARBA00022598"/>
    </source>
</evidence>
<evidence type="ECO:0000256" key="3">
    <source>
        <dbReference type="ARBA" id="ARBA00022840"/>
    </source>
</evidence>
<feature type="non-terminal residue" evidence="5">
    <location>
        <position position="1"/>
    </location>
</feature>
<keyword evidence="1" id="KW-0436">Ligase</keyword>
<dbReference type="AlphaFoldDB" id="A0A383CSZ9"/>
<dbReference type="Gene3D" id="3.90.190.20">
    <property type="entry name" value="Mur ligase, C-terminal domain"/>
    <property type="match status" value="1"/>
</dbReference>
<dbReference type="GO" id="GO:0005524">
    <property type="term" value="F:ATP binding"/>
    <property type="evidence" value="ECO:0007669"/>
    <property type="project" value="UniProtKB-KW"/>
</dbReference>
<evidence type="ECO:0000259" key="4">
    <source>
        <dbReference type="Pfam" id="PF02875"/>
    </source>
</evidence>
<protein>
    <recommendedName>
        <fullName evidence="4">Mur ligase C-terminal domain-containing protein</fullName>
    </recommendedName>
</protein>
<gene>
    <name evidence="5" type="ORF">METZ01_LOCUS487632</name>
</gene>
<dbReference type="InterPro" id="IPR004101">
    <property type="entry name" value="Mur_ligase_C"/>
</dbReference>
<dbReference type="Pfam" id="PF02875">
    <property type="entry name" value="Mur_ligase_C"/>
    <property type="match status" value="1"/>
</dbReference>
<reference evidence="5" key="1">
    <citation type="submission" date="2018-05" db="EMBL/GenBank/DDBJ databases">
        <authorList>
            <person name="Lanie J.A."/>
            <person name="Ng W.-L."/>
            <person name="Kazmierczak K.M."/>
            <person name="Andrzejewski T.M."/>
            <person name="Davidsen T.M."/>
            <person name="Wayne K.J."/>
            <person name="Tettelin H."/>
            <person name="Glass J.I."/>
            <person name="Rusch D."/>
            <person name="Podicherti R."/>
            <person name="Tsui H.-C.T."/>
            <person name="Winkler M.E."/>
        </authorList>
    </citation>
    <scope>NUCLEOTIDE SEQUENCE</scope>
</reference>
<evidence type="ECO:0000256" key="2">
    <source>
        <dbReference type="ARBA" id="ARBA00022741"/>
    </source>
</evidence>
<dbReference type="PANTHER" id="PTHR43024:SF1">
    <property type="entry name" value="UDP-N-ACETYLMURAMOYL-TRIPEPTIDE--D-ALANYL-D-ALANINE LIGASE"/>
    <property type="match status" value="1"/>
</dbReference>
<dbReference type="SUPFAM" id="SSF53244">
    <property type="entry name" value="MurD-like peptide ligases, peptide-binding domain"/>
    <property type="match status" value="1"/>
</dbReference>
<dbReference type="EMBL" id="UINC01211044">
    <property type="protein sequence ID" value="SVE34778.1"/>
    <property type="molecule type" value="Genomic_DNA"/>
</dbReference>
<dbReference type="PANTHER" id="PTHR43024">
    <property type="entry name" value="UDP-N-ACETYLMURAMOYL-TRIPEPTIDE--D-ALANYL-D-ALANINE LIGASE"/>
    <property type="match status" value="1"/>
</dbReference>
<keyword evidence="2" id="KW-0547">Nucleotide-binding</keyword>
<dbReference type="GO" id="GO:0016881">
    <property type="term" value="F:acid-amino acid ligase activity"/>
    <property type="evidence" value="ECO:0007669"/>
    <property type="project" value="InterPro"/>
</dbReference>
<keyword evidence="3" id="KW-0067">ATP-binding</keyword>
<accession>A0A383CSZ9</accession>
<feature type="domain" description="Mur ligase C-terminal" evidence="4">
    <location>
        <begin position="24"/>
        <end position="128"/>
    </location>
</feature>
<evidence type="ECO:0000313" key="5">
    <source>
        <dbReference type="EMBL" id="SVE34778.1"/>
    </source>
</evidence>
<name>A0A383CSZ9_9ZZZZ</name>
<sequence length="148" mass="17107">LPFSRGDTTKTKLKNKIIYLTDESYNSNPLSLKFAIENFDKQNNNNKYLILGDMLELGKFSKILHKKMSKIINKTSIRKVYVIGKHIKETFYAIDRKKRGRILRDKNEIYQLIKNDLNNNDHLMIKASNSTGLNSVAANIKKGKIYAI</sequence>